<feature type="transmembrane region" description="Helical" evidence="5">
    <location>
        <begin position="357"/>
        <end position="379"/>
    </location>
</feature>
<dbReference type="Pfam" id="PF00916">
    <property type="entry name" value="Sulfate_transp"/>
    <property type="match status" value="1"/>
</dbReference>
<sequence length="695" mass="77004">MISMSSCRSTERSGIGTRLRSQSHESIVVSRQILISFFLVSCQRDVNKMSNGEPPSFSILKQKPRFTVTKYLPVLGWLPQYTRLKAVSDLIAGITLGMTMIPQSMAYAVLAERYPQYGLYSCFVGGFVYIILGTIKEVSIGPSSLMALLTLQYTRNMPQDFVILLCFLAGCIEFLMGYTNIKLIDTILPAGFLVDFISVPVTSGFMSAGAFIIIIAQMQGLLGLKYKSENIADNLYKLFKNINKIRLADSALGIFSIVFLLVFRKLKDIDYPCMRNKRDAPRNVMIKKILWYFSIGRNALIVLISVTIAYQFEAITGSIPFILSGKIEAGLPKISLPPFSSQVGNQTYTFFDMCAHYGLGLGILPVISVLANVAIAKVFALGTSINATQEMLALGLSNIVGSFMSSLPTTGAFTRSAVSSASGVQTPMAGLYSGTMVLLALSFLTSYFYYIPRATLAAVLISAVLFMIDVKIIKLLWKGSKMDAIAAIGTFVVSIFISIEIGLLLGVIFNLILFIRLSARLTLQIVNCKTRLGNKYMMLKPENCLYYPAVASFCEKVMSLAGNNVPLIMNCEIFNSLDYTSIKGIETLSKKLNSERNQFWLLHLNSNVVKSFDILADNKYIRLIEKEESIADVLYNDALSSKNSEDRINITMKQATEMKNLNREDLLYSNSRQNDSESNAEELALMSPSECKIQQ</sequence>
<dbReference type="InterPro" id="IPR011547">
    <property type="entry name" value="SLC26A/SulP_dom"/>
</dbReference>
<feature type="transmembrane region" description="Helical" evidence="5">
    <location>
        <begin position="430"/>
        <end position="450"/>
    </location>
</feature>
<feature type="non-terminal residue" evidence="7">
    <location>
        <position position="695"/>
    </location>
</feature>
<dbReference type="AlphaFoldDB" id="A0A836JB17"/>
<dbReference type="PANTHER" id="PTHR11814">
    <property type="entry name" value="SULFATE TRANSPORTER"/>
    <property type="match status" value="1"/>
</dbReference>
<proteinExistence type="predicted"/>
<evidence type="ECO:0000313" key="8">
    <source>
        <dbReference type="Proteomes" id="UP000667349"/>
    </source>
</evidence>
<feature type="transmembrane region" description="Helical" evidence="5">
    <location>
        <begin position="117"/>
        <end position="140"/>
    </location>
</feature>
<evidence type="ECO:0000256" key="3">
    <source>
        <dbReference type="ARBA" id="ARBA00022989"/>
    </source>
</evidence>
<evidence type="ECO:0000256" key="4">
    <source>
        <dbReference type="ARBA" id="ARBA00023136"/>
    </source>
</evidence>
<dbReference type="Gene3D" id="3.30.750.24">
    <property type="entry name" value="STAS domain"/>
    <property type="match status" value="1"/>
</dbReference>
<keyword evidence="3 5" id="KW-1133">Transmembrane helix</keyword>
<feature type="domain" description="SLC26A/SulP transporter" evidence="6">
    <location>
        <begin position="88"/>
        <end position="488"/>
    </location>
</feature>
<feature type="transmembrane region" description="Helical" evidence="5">
    <location>
        <begin position="484"/>
        <end position="515"/>
    </location>
</feature>
<protein>
    <submittedName>
        <fullName evidence="7">S2611 protein</fullName>
    </submittedName>
</protein>
<feature type="transmembrane region" description="Helical" evidence="5">
    <location>
        <begin position="245"/>
        <end position="263"/>
    </location>
</feature>
<evidence type="ECO:0000313" key="7">
    <source>
        <dbReference type="EMBL" id="KAG5305553.1"/>
    </source>
</evidence>
<evidence type="ECO:0000256" key="1">
    <source>
        <dbReference type="ARBA" id="ARBA00004141"/>
    </source>
</evidence>
<dbReference type="GO" id="GO:0016020">
    <property type="term" value="C:membrane"/>
    <property type="evidence" value="ECO:0007669"/>
    <property type="project" value="UniProtKB-SubCell"/>
</dbReference>
<feature type="non-terminal residue" evidence="7">
    <location>
        <position position="1"/>
    </location>
</feature>
<evidence type="ECO:0000256" key="2">
    <source>
        <dbReference type="ARBA" id="ARBA00022692"/>
    </source>
</evidence>
<dbReference type="EMBL" id="JAANHZ010000887">
    <property type="protein sequence ID" value="KAG5305553.1"/>
    <property type="molecule type" value="Genomic_DNA"/>
</dbReference>
<feature type="transmembrane region" description="Helical" evidence="5">
    <location>
        <begin position="161"/>
        <end position="181"/>
    </location>
</feature>
<name>A0A836JB17_9HYME</name>
<feature type="transmembrane region" description="Helical" evidence="5">
    <location>
        <begin position="201"/>
        <end position="224"/>
    </location>
</feature>
<keyword evidence="4 5" id="KW-0472">Membrane</keyword>
<organism evidence="7 8">
    <name type="scientific">Acromyrmex insinuator</name>
    <dbReference type="NCBI Taxonomy" id="230686"/>
    <lineage>
        <taxon>Eukaryota</taxon>
        <taxon>Metazoa</taxon>
        <taxon>Ecdysozoa</taxon>
        <taxon>Arthropoda</taxon>
        <taxon>Hexapoda</taxon>
        <taxon>Insecta</taxon>
        <taxon>Pterygota</taxon>
        <taxon>Neoptera</taxon>
        <taxon>Endopterygota</taxon>
        <taxon>Hymenoptera</taxon>
        <taxon>Apocrita</taxon>
        <taxon>Aculeata</taxon>
        <taxon>Formicoidea</taxon>
        <taxon>Formicidae</taxon>
        <taxon>Myrmicinae</taxon>
        <taxon>Acromyrmex</taxon>
    </lineage>
</organism>
<comment type="caution">
    <text evidence="7">The sequence shown here is derived from an EMBL/GenBank/DDBJ whole genome shotgun (WGS) entry which is preliminary data.</text>
</comment>
<dbReference type="InterPro" id="IPR001902">
    <property type="entry name" value="SLC26A/SulP_fam"/>
</dbReference>
<feature type="transmembrane region" description="Helical" evidence="5">
    <location>
        <begin position="456"/>
        <end position="477"/>
    </location>
</feature>
<dbReference type="InterPro" id="IPR036513">
    <property type="entry name" value="STAS_dom_sf"/>
</dbReference>
<evidence type="ECO:0000256" key="5">
    <source>
        <dbReference type="SAM" id="Phobius"/>
    </source>
</evidence>
<dbReference type="GO" id="GO:0055085">
    <property type="term" value="P:transmembrane transport"/>
    <property type="evidence" value="ECO:0007669"/>
    <property type="project" value="InterPro"/>
</dbReference>
<reference evidence="7" key="1">
    <citation type="submission" date="2020-02" db="EMBL/GenBank/DDBJ databases">
        <title>Relaxed selection underlies rapid genomic changes in the transitions from sociality to social parasitism in ants.</title>
        <authorList>
            <person name="Bi X."/>
        </authorList>
    </citation>
    <scope>NUCLEOTIDE SEQUENCE</scope>
    <source>
        <strain evidence="7">BGI-DK2013a</strain>
        <tissue evidence="7">Whole body</tissue>
    </source>
</reference>
<comment type="subcellular location">
    <subcellularLocation>
        <location evidence="1">Membrane</location>
        <topology evidence="1">Multi-pass membrane protein</topology>
    </subcellularLocation>
</comment>
<feature type="transmembrane region" description="Helical" evidence="5">
    <location>
        <begin position="289"/>
        <end position="310"/>
    </location>
</feature>
<dbReference type="Proteomes" id="UP000667349">
    <property type="component" value="Unassembled WGS sequence"/>
</dbReference>
<keyword evidence="2 5" id="KW-0812">Transmembrane</keyword>
<gene>
    <name evidence="7" type="primary">Slc26a11_6</name>
    <name evidence="7" type="ORF">G6Z75_0013872</name>
</gene>
<feature type="transmembrane region" description="Helical" evidence="5">
    <location>
        <begin position="399"/>
        <end position="418"/>
    </location>
</feature>
<evidence type="ECO:0000259" key="6">
    <source>
        <dbReference type="Pfam" id="PF00916"/>
    </source>
</evidence>
<accession>A0A836JB17</accession>
<keyword evidence="8" id="KW-1185">Reference proteome</keyword>